<gene>
    <name evidence="3" type="ORF">DKT75_03615</name>
</gene>
<evidence type="ECO:0000256" key="1">
    <source>
        <dbReference type="ARBA" id="ARBA00022679"/>
    </source>
</evidence>
<dbReference type="Proteomes" id="UP000245506">
    <property type="component" value="Unassembled WGS sequence"/>
</dbReference>
<sequence>MWNDRYSGDVYVCGTMPNDFLYRVSNFVKGNKVLCLGEGEGRNAVYLAREGFDVSAVDSSPLALENAERLADQSYVDINTQVAELSQYVIKPKRWSGIVSIFCHLPSAVRTSLHKKIVVGLKPGGIFIMEAYRSELLASLSQLKQELAGLEFLHIKEVVRDVNEGSFKKKNAELVQLVARKPF</sequence>
<organism evidence="3 4">
    <name type="scientific">Leucothrix arctica</name>
    <dbReference type="NCBI Taxonomy" id="1481894"/>
    <lineage>
        <taxon>Bacteria</taxon>
        <taxon>Pseudomonadati</taxon>
        <taxon>Pseudomonadota</taxon>
        <taxon>Gammaproteobacteria</taxon>
        <taxon>Thiotrichales</taxon>
        <taxon>Thiotrichaceae</taxon>
        <taxon>Leucothrix</taxon>
    </lineage>
</organism>
<proteinExistence type="predicted"/>
<evidence type="ECO:0000313" key="3">
    <source>
        <dbReference type="EMBL" id="PWQ98551.1"/>
    </source>
</evidence>
<dbReference type="AlphaFoldDB" id="A0A317CK45"/>
<keyword evidence="4" id="KW-1185">Reference proteome</keyword>
<dbReference type="InterPro" id="IPR029063">
    <property type="entry name" value="SAM-dependent_MTases_sf"/>
</dbReference>
<keyword evidence="3" id="KW-0489">Methyltransferase</keyword>
<dbReference type="Pfam" id="PF13649">
    <property type="entry name" value="Methyltransf_25"/>
    <property type="match status" value="1"/>
</dbReference>
<keyword evidence="1 3" id="KW-0808">Transferase</keyword>
<name>A0A317CK45_9GAMM</name>
<evidence type="ECO:0000259" key="2">
    <source>
        <dbReference type="Pfam" id="PF13649"/>
    </source>
</evidence>
<dbReference type="SUPFAM" id="SSF53335">
    <property type="entry name" value="S-adenosyl-L-methionine-dependent methyltransferases"/>
    <property type="match status" value="1"/>
</dbReference>
<dbReference type="InterPro" id="IPR041698">
    <property type="entry name" value="Methyltransf_25"/>
</dbReference>
<comment type="caution">
    <text evidence="3">The sequence shown here is derived from an EMBL/GenBank/DDBJ whole genome shotgun (WGS) entry which is preliminary data.</text>
</comment>
<protein>
    <submittedName>
        <fullName evidence="3">SAM-dependent methyltransferase</fullName>
    </submittedName>
</protein>
<dbReference type="CDD" id="cd02440">
    <property type="entry name" value="AdoMet_MTases"/>
    <property type="match status" value="1"/>
</dbReference>
<dbReference type="GO" id="GO:0032259">
    <property type="term" value="P:methylation"/>
    <property type="evidence" value="ECO:0007669"/>
    <property type="project" value="UniProtKB-KW"/>
</dbReference>
<reference evidence="3 4" key="1">
    <citation type="submission" date="2018-05" db="EMBL/GenBank/DDBJ databases">
        <title>Leucothrix arctica sp. nov., isolated from Arctic seawater.</title>
        <authorList>
            <person name="Choi A."/>
            <person name="Baek K."/>
        </authorList>
    </citation>
    <scope>NUCLEOTIDE SEQUENCE [LARGE SCALE GENOMIC DNA]</scope>
    <source>
        <strain evidence="3 4">IMCC9719</strain>
    </source>
</reference>
<dbReference type="PANTHER" id="PTHR43861">
    <property type="entry name" value="TRANS-ACONITATE 2-METHYLTRANSFERASE-RELATED"/>
    <property type="match status" value="1"/>
</dbReference>
<dbReference type="OrthoDB" id="9786503at2"/>
<dbReference type="GO" id="GO:0008168">
    <property type="term" value="F:methyltransferase activity"/>
    <property type="evidence" value="ECO:0007669"/>
    <property type="project" value="UniProtKB-KW"/>
</dbReference>
<dbReference type="Gene3D" id="3.40.50.150">
    <property type="entry name" value="Vaccinia Virus protein VP39"/>
    <property type="match status" value="1"/>
</dbReference>
<dbReference type="RefSeq" id="WP_109822069.1">
    <property type="nucleotide sequence ID" value="NZ_QGKL01000011.1"/>
</dbReference>
<feature type="domain" description="Methyltransferase" evidence="2">
    <location>
        <begin position="33"/>
        <end position="125"/>
    </location>
</feature>
<accession>A0A317CK45</accession>
<dbReference type="EMBL" id="QGKL01000011">
    <property type="protein sequence ID" value="PWQ98551.1"/>
    <property type="molecule type" value="Genomic_DNA"/>
</dbReference>
<dbReference type="PANTHER" id="PTHR43861:SF3">
    <property type="entry name" value="PUTATIVE (AFU_ORTHOLOGUE AFUA_2G14390)-RELATED"/>
    <property type="match status" value="1"/>
</dbReference>
<evidence type="ECO:0000313" key="4">
    <source>
        <dbReference type="Proteomes" id="UP000245506"/>
    </source>
</evidence>